<gene>
    <name evidence="3" type="ORF">AVEN_120777_1</name>
    <name evidence="6" type="ORF">AVEN_137700_1</name>
    <name evidence="4" type="ORF">AVEN_20364_1</name>
    <name evidence="5" type="ORF">AVEN_43604_1</name>
    <name evidence="2" type="ORF">AVEN_79053_1</name>
</gene>
<comment type="caution">
    <text evidence="2">The sequence shown here is derived from an EMBL/GenBank/DDBJ whole genome shotgun (WGS) entry which is preliminary data.</text>
</comment>
<accession>A0A4Y2K3L5</accession>
<feature type="non-terminal residue" evidence="2">
    <location>
        <position position="104"/>
    </location>
</feature>
<reference evidence="2 7" key="1">
    <citation type="journal article" date="2019" name="Sci. Rep.">
        <title>Orb-weaving spider Araneus ventricosus genome elucidates the spidroin gene catalogue.</title>
        <authorList>
            <person name="Kono N."/>
            <person name="Nakamura H."/>
            <person name="Ohtoshi R."/>
            <person name="Moran D.A.P."/>
            <person name="Shinohara A."/>
            <person name="Yoshida Y."/>
            <person name="Fujiwara M."/>
            <person name="Mori M."/>
            <person name="Tomita M."/>
            <person name="Arakawa K."/>
        </authorList>
    </citation>
    <scope>NUCLEOTIDE SEQUENCE [LARGE SCALE GENOMIC DNA]</scope>
</reference>
<dbReference type="EMBL" id="BGPR01193144">
    <property type="protein sequence ID" value="GBM97019.1"/>
    <property type="molecule type" value="Genomic_DNA"/>
</dbReference>
<dbReference type="EMBL" id="BGPR01195822">
    <property type="protein sequence ID" value="GBN04203.1"/>
    <property type="molecule type" value="Genomic_DNA"/>
</dbReference>
<feature type="compositionally biased region" description="Acidic residues" evidence="1">
    <location>
        <begin position="42"/>
        <end position="52"/>
    </location>
</feature>
<dbReference type="AlphaFoldDB" id="A0A4Y2K3L5"/>
<evidence type="ECO:0000313" key="7">
    <source>
        <dbReference type="Proteomes" id="UP000499080"/>
    </source>
</evidence>
<evidence type="ECO:0000256" key="1">
    <source>
        <dbReference type="SAM" id="MobiDB-lite"/>
    </source>
</evidence>
<organism evidence="2 7">
    <name type="scientific">Araneus ventricosus</name>
    <name type="common">Orbweaver spider</name>
    <name type="synonym">Epeira ventricosa</name>
    <dbReference type="NCBI Taxonomy" id="182803"/>
    <lineage>
        <taxon>Eukaryota</taxon>
        <taxon>Metazoa</taxon>
        <taxon>Ecdysozoa</taxon>
        <taxon>Arthropoda</taxon>
        <taxon>Chelicerata</taxon>
        <taxon>Arachnida</taxon>
        <taxon>Araneae</taxon>
        <taxon>Araneomorphae</taxon>
        <taxon>Entelegynae</taxon>
        <taxon>Araneoidea</taxon>
        <taxon>Araneidae</taxon>
        <taxon>Araneus</taxon>
    </lineage>
</organism>
<evidence type="ECO:0000313" key="4">
    <source>
        <dbReference type="EMBL" id="GBN04173.1"/>
    </source>
</evidence>
<evidence type="ECO:0000313" key="3">
    <source>
        <dbReference type="EMBL" id="GBM97019.1"/>
    </source>
</evidence>
<dbReference type="OrthoDB" id="10023333at2759"/>
<evidence type="ECO:0000313" key="5">
    <source>
        <dbReference type="EMBL" id="GBN04203.1"/>
    </source>
</evidence>
<dbReference type="Pfam" id="PF15396">
    <property type="entry name" value="FAM60A"/>
    <property type="match status" value="1"/>
</dbReference>
<feature type="region of interest" description="Disordered" evidence="1">
    <location>
        <begin position="1"/>
        <end position="52"/>
    </location>
</feature>
<evidence type="ECO:0000313" key="6">
    <source>
        <dbReference type="EMBL" id="GBN04261.1"/>
    </source>
</evidence>
<dbReference type="EMBL" id="BGPR01195839">
    <property type="protein sequence ID" value="GBN04261.1"/>
    <property type="molecule type" value="Genomic_DNA"/>
</dbReference>
<protein>
    <submittedName>
        <fullName evidence="2">Uncharacterized protein</fullName>
    </submittedName>
</protein>
<dbReference type="EMBL" id="BGPR01195814">
    <property type="protein sequence ID" value="GBN04173.1"/>
    <property type="molecule type" value="Genomic_DNA"/>
</dbReference>
<sequence>MNKYLNSLDPGNEDSLSESSSLSVPLSRVPSPSPSNSSDDSTILEEPDDDMDQEIVVKKRRNKAVGNKIRKHHKPSYNIHKKSSFLDMTFWREERICCGVIFRG</sequence>
<dbReference type="Proteomes" id="UP000499080">
    <property type="component" value="Unassembled WGS sequence"/>
</dbReference>
<keyword evidence="7" id="KW-1185">Reference proteome</keyword>
<evidence type="ECO:0000313" key="2">
    <source>
        <dbReference type="EMBL" id="GBM96991.1"/>
    </source>
</evidence>
<proteinExistence type="predicted"/>
<dbReference type="EMBL" id="BGPR01193133">
    <property type="protein sequence ID" value="GBM96991.1"/>
    <property type="molecule type" value="Genomic_DNA"/>
</dbReference>
<feature type="compositionally biased region" description="Low complexity" evidence="1">
    <location>
        <begin position="17"/>
        <end position="41"/>
    </location>
</feature>
<dbReference type="InterPro" id="IPR026065">
    <property type="entry name" value="FAM60A"/>
</dbReference>
<name>A0A4Y2K3L5_ARAVE</name>